<keyword evidence="3" id="KW-1185">Reference proteome</keyword>
<dbReference type="InterPro" id="IPR037523">
    <property type="entry name" value="VOC_core"/>
</dbReference>
<reference evidence="2 3" key="1">
    <citation type="submission" date="2023-07" db="EMBL/GenBank/DDBJ databases">
        <title>Sorghum-associated microbial communities from plants grown in Nebraska, USA.</title>
        <authorList>
            <person name="Schachtman D."/>
        </authorList>
    </citation>
    <scope>NUCLEOTIDE SEQUENCE [LARGE SCALE GENOMIC DNA]</scope>
    <source>
        <strain evidence="2 3">BE310</strain>
    </source>
</reference>
<dbReference type="SUPFAM" id="SSF54593">
    <property type="entry name" value="Glyoxalase/Bleomycin resistance protein/Dihydroxybiphenyl dioxygenase"/>
    <property type="match status" value="1"/>
</dbReference>
<dbReference type="Pfam" id="PF00903">
    <property type="entry name" value="Glyoxalase"/>
    <property type="match status" value="1"/>
</dbReference>
<gene>
    <name evidence="2" type="ORF">J2X16_000242</name>
</gene>
<dbReference type="InterPro" id="IPR029068">
    <property type="entry name" value="Glyas_Bleomycin-R_OHBP_Dase"/>
</dbReference>
<feature type="domain" description="VOC" evidence="1">
    <location>
        <begin position="4"/>
        <end position="128"/>
    </location>
</feature>
<protein>
    <submittedName>
        <fullName evidence="2">Catechol 2,3-dioxygenase-like lactoylglutathione lyase family enzyme</fullName>
    </submittedName>
</protein>
<sequence length="131" mass="14268">MITGLHHINLRAPAELLATLRDFYRDVLGLTVGPRPDFGSDGYWLYAGGHPIVHLSAQRPHEPQRGPVDTAAPTTFDHTAFAGINAKAMAAHLAALGVTFHESRSEVTQQHQFFLQDPAGNGVEINFPFEG</sequence>
<evidence type="ECO:0000259" key="1">
    <source>
        <dbReference type="PROSITE" id="PS51819"/>
    </source>
</evidence>
<evidence type="ECO:0000313" key="3">
    <source>
        <dbReference type="Proteomes" id="UP001180536"/>
    </source>
</evidence>
<dbReference type="EMBL" id="JAVDXQ010000001">
    <property type="protein sequence ID" value="MDR7294921.1"/>
    <property type="molecule type" value="Genomic_DNA"/>
</dbReference>
<dbReference type="Gene3D" id="3.10.180.10">
    <property type="entry name" value="2,3-Dihydroxybiphenyl 1,2-Dioxygenase, domain 1"/>
    <property type="match status" value="1"/>
</dbReference>
<dbReference type="InterPro" id="IPR004360">
    <property type="entry name" value="Glyas_Fos-R_dOase_dom"/>
</dbReference>
<comment type="caution">
    <text evidence="2">The sequence shown here is derived from an EMBL/GenBank/DDBJ whole genome shotgun (WGS) entry which is preliminary data.</text>
</comment>
<organism evidence="2 3">
    <name type="scientific">Pelomonas aquatica</name>
    <dbReference type="NCBI Taxonomy" id="431058"/>
    <lineage>
        <taxon>Bacteria</taxon>
        <taxon>Pseudomonadati</taxon>
        <taxon>Pseudomonadota</taxon>
        <taxon>Betaproteobacteria</taxon>
        <taxon>Burkholderiales</taxon>
        <taxon>Sphaerotilaceae</taxon>
        <taxon>Roseateles</taxon>
    </lineage>
</organism>
<dbReference type="PROSITE" id="PS51819">
    <property type="entry name" value="VOC"/>
    <property type="match status" value="1"/>
</dbReference>
<dbReference type="RefSeq" id="WP_310340716.1">
    <property type="nucleotide sequence ID" value="NZ_JAVDXQ010000001.1"/>
</dbReference>
<accession>A0ABU1Z583</accession>
<dbReference type="Proteomes" id="UP001180536">
    <property type="component" value="Unassembled WGS sequence"/>
</dbReference>
<name>A0ABU1Z583_9BURK</name>
<proteinExistence type="predicted"/>
<evidence type="ECO:0000313" key="2">
    <source>
        <dbReference type="EMBL" id="MDR7294921.1"/>
    </source>
</evidence>